<dbReference type="Proteomes" id="UP000886812">
    <property type="component" value="Unassembled WGS sequence"/>
</dbReference>
<feature type="region of interest" description="Disordered" evidence="5">
    <location>
        <begin position="323"/>
        <end position="348"/>
    </location>
</feature>
<dbReference type="AlphaFoldDB" id="A0A9D1NIP3"/>
<evidence type="ECO:0000256" key="3">
    <source>
        <dbReference type="ARBA" id="ARBA00022833"/>
    </source>
</evidence>
<keyword evidence="3" id="KW-0862">Zinc</keyword>
<keyword evidence="1" id="KW-0479">Metal-binding</keyword>
<reference evidence="7" key="1">
    <citation type="submission" date="2020-10" db="EMBL/GenBank/DDBJ databases">
        <authorList>
            <person name="Gilroy R."/>
        </authorList>
    </citation>
    <scope>NUCLEOTIDE SEQUENCE</scope>
    <source>
        <strain evidence="7">10669</strain>
    </source>
</reference>
<reference evidence="7" key="2">
    <citation type="journal article" date="2021" name="PeerJ">
        <title>Extensive microbial diversity within the chicken gut microbiome revealed by metagenomics and culture.</title>
        <authorList>
            <person name="Gilroy R."/>
            <person name="Ravi A."/>
            <person name="Getino M."/>
            <person name="Pursley I."/>
            <person name="Horton D.L."/>
            <person name="Alikhan N.F."/>
            <person name="Baker D."/>
            <person name="Gharbi K."/>
            <person name="Hall N."/>
            <person name="Watson M."/>
            <person name="Adriaenssens E.M."/>
            <person name="Foster-Nyarko E."/>
            <person name="Jarju S."/>
            <person name="Secka A."/>
            <person name="Antonio M."/>
            <person name="Oren A."/>
            <person name="Chaudhuri R.R."/>
            <person name="La Ragione R."/>
            <person name="Hildebrand F."/>
            <person name="Pallen M.J."/>
        </authorList>
    </citation>
    <scope>NUCLEOTIDE SEQUENCE</scope>
    <source>
        <strain evidence="7">10669</strain>
    </source>
</reference>
<evidence type="ECO:0000256" key="4">
    <source>
        <dbReference type="PROSITE-ProRule" id="PRU00510"/>
    </source>
</evidence>
<dbReference type="SUPFAM" id="SSF109635">
    <property type="entry name" value="DnaK suppressor protein DksA, alpha-hairpin domain"/>
    <property type="match status" value="1"/>
</dbReference>
<feature type="region of interest" description="Disordered" evidence="5">
    <location>
        <begin position="1"/>
        <end position="69"/>
    </location>
</feature>
<name>A0A9D1NIP3_9BACT</name>
<dbReference type="Pfam" id="PF01258">
    <property type="entry name" value="zf-dskA_traR"/>
    <property type="match status" value="1"/>
</dbReference>
<comment type="caution">
    <text evidence="7">The sequence shown here is derived from an EMBL/GenBank/DDBJ whole genome shotgun (WGS) entry which is preliminary data.</text>
</comment>
<evidence type="ECO:0000313" key="8">
    <source>
        <dbReference type="Proteomes" id="UP000886812"/>
    </source>
</evidence>
<evidence type="ECO:0000256" key="5">
    <source>
        <dbReference type="SAM" id="MobiDB-lite"/>
    </source>
</evidence>
<proteinExistence type="predicted"/>
<evidence type="ECO:0000256" key="2">
    <source>
        <dbReference type="ARBA" id="ARBA00022771"/>
    </source>
</evidence>
<evidence type="ECO:0000313" key="7">
    <source>
        <dbReference type="EMBL" id="HIV03853.1"/>
    </source>
</evidence>
<dbReference type="PROSITE" id="PS51128">
    <property type="entry name" value="ZF_DKSA_2"/>
    <property type="match status" value="1"/>
</dbReference>
<keyword evidence="2" id="KW-0863">Zinc-finger</keyword>
<gene>
    <name evidence="7" type="ORF">IAC75_01735</name>
</gene>
<dbReference type="Gene3D" id="1.20.120.910">
    <property type="entry name" value="DksA, coiled-coil domain"/>
    <property type="match status" value="1"/>
</dbReference>
<evidence type="ECO:0000259" key="6">
    <source>
        <dbReference type="Pfam" id="PF01258"/>
    </source>
</evidence>
<protein>
    <recommendedName>
        <fullName evidence="6">Zinc finger DksA/TraR C4-type domain-containing protein</fullName>
    </recommendedName>
</protein>
<dbReference type="InterPro" id="IPR037187">
    <property type="entry name" value="DnaK_N"/>
</dbReference>
<dbReference type="PANTHER" id="PTHR33823:SF4">
    <property type="entry name" value="GENERAL STRESS PROTEIN 16O"/>
    <property type="match status" value="1"/>
</dbReference>
<dbReference type="GO" id="GO:0008270">
    <property type="term" value="F:zinc ion binding"/>
    <property type="evidence" value="ECO:0007669"/>
    <property type="project" value="UniProtKB-KW"/>
</dbReference>
<feature type="compositionally biased region" description="Low complexity" evidence="5">
    <location>
        <begin position="11"/>
        <end position="29"/>
    </location>
</feature>
<feature type="compositionally biased region" description="Basic residues" evidence="5">
    <location>
        <begin position="1"/>
        <end position="10"/>
    </location>
</feature>
<feature type="domain" description="Zinc finger DksA/TraR C4-type" evidence="6">
    <location>
        <begin position="260"/>
        <end position="288"/>
    </location>
</feature>
<dbReference type="EMBL" id="DVOG01000048">
    <property type="protein sequence ID" value="HIV03853.1"/>
    <property type="molecule type" value="Genomic_DNA"/>
</dbReference>
<sequence>MPPKSKKSSAAKKSPPGKKTAAAKKAVPAPEKKRKAKADAGTPPEKAPKKNAKTKKTPPSSRAKADAKNALSDIVVRRDAETVQTKIITRRHGLIAYTPKELELMFRRRGADNLNLFNPAAQGKADAAHAPAAKQILKELPKAKPRKIGAVSLDELFGYNPFAKDSVSAEEKLIPAKWMKYYKKLVALKAAIQKEIDEQSQTAFSREGKEESGDVSASYSQHTADIDNEAFTRDCALSLIASKQQELAEINIAIERMKKGTYGICEITGKPIPAERLRDVPFTRYSLEGKLEAEKQRAAAARRRRANSATDIASVTDIENDVPIVFSDDDDGDRKKTAEAPDAEDEAK</sequence>
<organism evidence="7 8">
    <name type="scientific">Candidatus Spyradosoma merdigallinarum</name>
    <dbReference type="NCBI Taxonomy" id="2840950"/>
    <lineage>
        <taxon>Bacteria</taxon>
        <taxon>Pseudomonadati</taxon>
        <taxon>Verrucomicrobiota</taxon>
        <taxon>Opitutia</taxon>
        <taxon>Opitutia incertae sedis</taxon>
        <taxon>Candidatus Spyradosoma</taxon>
    </lineage>
</organism>
<dbReference type="InterPro" id="IPR000962">
    <property type="entry name" value="Znf_DskA_TraR"/>
</dbReference>
<evidence type="ECO:0000256" key="1">
    <source>
        <dbReference type="ARBA" id="ARBA00022723"/>
    </source>
</evidence>
<feature type="zinc finger region" description="dksA C4-type" evidence="4">
    <location>
        <begin position="265"/>
        <end position="289"/>
    </location>
</feature>
<dbReference type="PANTHER" id="PTHR33823">
    <property type="entry name" value="RNA POLYMERASE-BINDING TRANSCRIPTION FACTOR DKSA-RELATED"/>
    <property type="match status" value="1"/>
</dbReference>
<accession>A0A9D1NIP3</accession>